<reference evidence="1 2" key="1">
    <citation type="journal article" date="2019" name="Nat. Ecol. Evol.">
        <title>Megaphylogeny resolves global patterns of mushroom evolution.</title>
        <authorList>
            <person name="Varga T."/>
            <person name="Krizsan K."/>
            <person name="Foldi C."/>
            <person name="Dima B."/>
            <person name="Sanchez-Garcia M."/>
            <person name="Sanchez-Ramirez S."/>
            <person name="Szollosi G.J."/>
            <person name="Szarkandi J.G."/>
            <person name="Papp V."/>
            <person name="Albert L."/>
            <person name="Andreopoulos W."/>
            <person name="Angelini C."/>
            <person name="Antonin V."/>
            <person name="Barry K.W."/>
            <person name="Bougher N.L."/>
            <person name="Buchanan P."/>
            <person name="Buyck B."/>
            <person name="Bense V."/>
            <person name="Catcheside P."/>
            <person name="Chovatia M."/>
            <person name="Cooper J."/>
            <person name="Damon W."/>
            <person name="Desjardin D."/>
            <person name="Finy P."/>
            <person name="Geml J."/>
            <person name="Haridas S."/>
            <person name="Hughes K."/>
            <person name="Justo A."/>
            <person name="Karasinski D."/>
            <person name="Kautmanova I."/>
            <person name="Kiss B."/>
            <person name="Kocsube S."/>
            <person name="Kotiranta H."/>
            <person name="LaButti K.M."/>
            <person name="Lechner B.E."/>
            <person name="Liimatainen K."/>
            <person name="Lipzen A."/>
            <person name="Lukacs Z."/>
            <person name="Mihaltcheva S."/>
            <person name="Morgado L.N."/>
            <person name="Niskanen T."/>
            <person name="Noordeloos M.E."/>
            <person name="Ohm R.A."/>
            <person name="Ortiz-Santana B."/>
            <person name="Ovrebo C."/>
            <person name="Racz N."/>
            <person name="Riley R."/>
            <person name="Savchenko A."/>
            <person name="Shiryaev A."/>
            <person name="Soop K."/>
            <person name="Spirin V."/>
            <person name="Szebenyi C."/>
            <person name="Tomsovsky M."/>
            <person name="Tulloss R.E."/>
            <person name="Uehling J."/>
            <person name="Grigoriev I.V."/>
            <person name="Vagvolgyi C."/>
            <person name="Papp T."/>
            <person name="Martin F.M."/>
            <person name="Miettinen O."/>
            <person name="Hibbett D.S."/>
            <person name="Nagy L.G."/>
        </authorList>
    </citation>
    <scope>NUCLEOTIDE SEQUENCE [LARGE SCALE GENOMIC DNA]</scope>
    <source>
        <strain evidence="1 2">NL-1719</strain>
    </source>
</reference>
<protein>
    <submittedName>
        <fullName evidence="1">Uncharacterized protein</fullName>
    </submittedName>
</protein>
<dbReference type="Proteomes" id="UP000308600">
    <property type="component" value="Unassembled WGS sequence"/>
</dbReference>
<proteinExistence type="predicted"/>
<accession>A0ACD3AFK3</accession>
<keyword evidence="2" id="KW-1185">Reference proteome</keyword>
<dbReference type="EMBL" id="ML208475">
    <property type="protein sequence ID" value="TFK64425.1"/>
    <property type="molecule type" value="Genomic_DNA"/>
</dbReference>
<gene>
    <name evidence="1" type="ORF">BDN72DRAFT_861388</name>
</gene>
<sequence>MPPNASTLRYTKKRPRDAPNSDSDIEIVSSNIPAKTKVEDDETSNAQVPAQTKSGRERKPSAKARQNAEDHLGKSPTSVPSTTVKKNSTSLVLKALENPLVAPDGAISDDDDLPEPGSIIKKKIVSSEATKSEEVDLEDVGSPVKIVKTVPSLKSADNKKVYDDESKNDGVIRDDNLVVSSDRSFEKSVAQSVLVLQMAERFRTTLDEASAKSPAPSDDNQSVRDDEDDDLDPAGPVTDKEFQHPDLGELYVGLPRIKKLAQVISYKLAEDDEVPNGTFPMDKLFRNVAMQDLTCIFQGLSFVRRGRFVNMARAPLYIYRVDAVKTATGNRTHRAMLAGEQDHPVFWMVAGVVDSYLYRTTTQFNKPAHGIKVGVFPQEGRRDVSAWGHVLGFRTATGPVDTEGFMSFLTRTEYKQIEGSSTVGPSSPSKVSRAFKVTYTPRVSGSPTKKKIATPKDFPFERYFEERVPVYNGIASQGHAFQFRDVDFDTLTRRPVWQGDGEIPEGSIVAVGYTLHTWGEELQNISPNLVSLIMLHEGA</sequence>
<name>A0ACD3AFK3_9AGAR</name>
<organism evidence="1 2">
    <name type="scientific">Pluteus cervinus</name>
    <dbReference type="NCBI Taxonomy" id="181527"/>
    <lineage>
        <taxon>Eukaryota</taxon>
        <taxon>Fungi</taxon>
        <taxon>Dikarya</taxon>
        <taxon>Basidiomycota</taxon>
        <taxon>Agaricomycotina</taxon>
        <taxon>Agaricomycetes</taxon>
        <taxon>Agaricomycetidae</taxon>
        <taxon>Agaricales</taxon>
        <taxon>Pluteineae</taxon>
        <taxon>Pluteaceae</taxon>
        <taxon>Pluteus</taxon>
    </lineage>
</organism>
<evidence type="ECO:0000313" key="2">
    <source>
        <dbReference type="Proteomes" id="UP000308600"/>
    </source>
</evidence>
<evidence type="ECO:0000313" key="1">
    <source>
        <dbReference type="EMBL" id="TFK64425.1"/>
    </source>
</evidence>